<dbReference type="GO" id="GO:0090063">
    <property type="term" value="P:positive regulation of microtubule nucleation"/>
    <property type="evidence" value="ECO:0007669"/>
    <property type="project" value="TreeGrafter"/>
</dbReference>
<feature type="compositionally biased region" description="Low complexity" evidence="4">
    <location>
        <begin position="2381"/>
        <end position="2390"/>
    </location>
</feature>
<feature type="coiled-coil region" evidence="3">
    <location>
        <begin position="70"/>
        <end position="270"/>
    </location>
</feature>
<feature type="compositionally biased region" description="Basic and acidic residues" evidence="4">
    <location>
        <begin position="301"/>
        <end position="310"/>
    </location>
</feature>
<feature type="region of interest" description="Disordered" evidence="4">
    <location>
        <begin position="988"/>
        <end position="1009"/>
    </location>
</feature>
<feature type="compositionally biased region" description="Basic and acidic residues" evidence="4">
    <location>
        <begin position="933"/>
        <end position="947"/>
    </location>
</feature>
<dbReference type="EMBL" id="JBAMIC010000018">
    <property type="protein sequence ID" value="KAK7094847.1"/>
    <property type="molecule type" value="Genomic_DNA"/>
</dbReference>
<dbReference type="Proteomes" id="UP001374579">
    <property type="component" value="Unassembled WGS sequence"/>
</dbReference>
<feature type="compositionally biased region" description="Basic and acidic residues" evidence="4">
    <location>
        <begin position="1595"/>
        <end position="1605"/>
    </location>
</feature>
<feature type="region of interest" description="Disordered" evidence="4">
    <location>
        <begin position="1717"/>
        <end position="1760"/>
    </location>
</feature>
<feature type="compositionally biased region" description="Basic and acidic residues" evidence="4">
    <location>
        <begin position="866"/>
        <end position="886"/>
    </location>
</feature>
<feature type="compositionally biased region" description="Polar residues" evidence="4">
    <location>
        <begin position="2001"/>
        <end position="2014"/>
    </location>
</feature>
<feature type="compositionally biased region" description="Low complexity" evidence="4">
    <location>
        <begin position="427"/>
        <end position="437"/>
    </location>
</feature>
<feature type="compositionally biased region" description="Polar residues" evidence="4">
    <location>
        <begin position="1732"/>
        <end position="1754"/>
    </location>
</feature>
<dbReference type="GO" id="GO:1903358">
    <property type="term" value="P:regulation of Golgi organization"/>
    <property type="evidence" value="ECO:0007669"/>
    <property type="project" value="TreeGrafter"/>
</dbReference>
<feature type="region of interest" description="Disordered" evidence="4">
    <location>
        <begin position="1562"/>
        <end position="1662"/>
    </location>
</feature>
<feature type="compositionally biased region" description="Basic and acidic residues" evidence="4">
    <location>
        <begin position="2210"/>
        <end position="2226"/>
    </location>
</feature>
<feature type="coiled-coil region" evidence="3">
    <location>
        <begin position="569"/>
        <end position="865"/>
    </location>
</feature>
<dbReference type="PANTHER" id="PTHR46501:SF10">
    <property type="entry name" value="CENTROSOMIN"/>
    <property type="match status" value="1"/>
</dbReference>
<dbReference type="Pfam" id="PF07989">
    <property type="entry name" value="Cnn_1N"/>
    <property type="match status" value="1"/>
</dbReference>
<evidence type="ECO:0000256" key="1">
    <source>
        <dbReference type="ARBA" id="ARBA00004496"/>
    </source>
</evidence>
<dbReference type="GO" id="GO:0007098">
    <property type="term" value="P:centrosome cycle"/>
    <property type="evidence" value="ECO:0007669"/>
    <property type="project" value="TreeGrafter"/>
</dbReference>
<evidence type="ECO:0000256" key="2">
    <source>
        <dbReference type="ARBA" id="ARBA00022490"/>
    </source>
</evidence>
<reference evidence="6 7" key="1">
    <citation type="submission" date="2024-02" db="EMBL/GenBank/DDBJ databases">
        <title>Chromosome-scale genome assembly of the rough periwinkle Littorina saxatilis.</title>
        <authorList>
            <person name="De Jode A."/>
            <person name="Faria R."/>
            <person name="Formenti G."/>
            <person name="Sims Y."/>
            <person name="Smith T.P."/>
            <person name="Tracey A."/>
            <person name="Wood J.M.D."/>
            <person name="Zagrodzka Z.B."/>
            <person name="Johannesson K."/>
            <person name="Butlin R.K."/>
            <person name="Leder E.H."/>
        </authorList>
    </citation>
    <scope>NUCLEOTIDE SEQUENCE [LARGE SCALE GENOMIC DNA]</scope>
    <source>
        <strain evidence="6">Snail1</strain>
        <tissue evidence="6">Muscle</tissue>
    </source>
</reference>
<evidence type="ECO:0000256" key="3">
    <source>
        <dbReference type="SAM" id="Coils"/>
    </source>
</evidence>
<keyword evidence="3" id="KW-0175">Coiled coil</keyword>
<dbReference type="GO" id="GO:0005794">
    <property type="term" value="C:Golgi apparatus"/>
    <property type="evidence" value="ECO:0007669"/>
    <property type="project" value="TreeGrafter"/>
</dbReference>
<sequence length="2686" mass="302534">MESRGYDPTLPLDFDGSTNLMDLPNVTLGNNPSDHDLQESRSMSPGQGLLLPMLAKTNSGRMSPVRGRTMKEYDQQITDLKKENFSLKLRIYFLEERMQQKYGDGEDVFKTNIELKVNVQSLKKELEDKQELLRKASQAINTLSSNQESDIDSVRKSLEEQHHKYTEELRSELHKALQDAEDAHDEMEASRGKMHQLEARLQDLELEQQRSHINTKKLTDDIEMKQREISALQLESDSQGRNLEDLQRMLRELEGEKDAAQHKVQQMHKDLRRRGRDVEQLSEALKDSSFIDGQSFLAPTHRQDSTSLEKDEVDDQRDDLQRLQAKVAELEERLKDKEDMIGKLEESLKEKEKALKEANNRLLQLTTELEEEKKLGNRRDKTIQGLVAVAHKKDKEVTHVKSRLSKSETALKTARAELHEAEMANHQDQPQSLQDQLQESEDSNRRLKSQLEEANAEVETMIKSLGKKEGELAGFQEQLQQANLALTRSEEALEALQDQLEKEREFAHGRLDKQAQDNQRTIEECMHQLEGKDSLLAHMTSQLKAKDQQLTSLADLLTDENNKGQKALLQRLEDDLNQSSGTAQNALEDKQAALEQKGRELREMRQALQDKGRELEQANHQLLDRQQQLEKLEMRNRQQSEAAAQLSNALTRAQNSLEEALDRHAAALKEKDVIVARLQKAIAEKEHMIEELSNQSPSIDKQNLQLRAQLRERDQLIQELQTDCVKASCEKEQIARATQAKVQERDDEIQALSRKQRKELMNRDQEIQELSAQLGKKDLQLHSLESRLSDAEEQQREALHTMRKMLAEKDRTIEAMVDSMGEKERLLRRSQQNLTEDAKSQLAEMDSLLAENSRLKRLLREKEVSLQDEKWQKSRRENQESHHTSHLETVTHTSNADTAQVCRLLEEQIRETHALSDLLRLDHRELLVNVNSSDHHHSDAYSRDEGGSRPSAAALQKELSAVSALRQRLQEGVDKTHQLHRSLLGYTGRHTDQVTSGENSPEIDSHHLHPHYPQHSGVDQDGCPSIGSSTSTNISPSIATVRNPCDAITSVAGKPGKPKSNTLAVQTSPFLTHTLFAEGGPLSSRGSGGVDSGDNRAFAGAGEGEITRAELTLSPDASREHQRVLSRDASEDNITSAHSLLTTQLQGMSAAVLRDLVGQLQEDLITAAQQNTVLQRQLESGGLNGGAMNGSMPGETKEPSGTGDLYVQVETLKDKLKLKDEEIGQLRQHLGFPPPASAASHNFQGQVHHLRQQVKDMNKKNGALKQQVALTSEPNQHLDESYSPQHEMERLRADNQRMTAQLKTAMPVEGEGARKDVENDTLNSEEASQFWRTGALASESSQESLMFLAESHLSRNTNRYTDSALSQVPSFNQSEIMPRFASQTSQNDCDWTPRVMWSEGQSGGSKLARLAKMKLNATDSAATGMQTPVDFARKLQQSQEQVKTLEDRLVATEGTVRYMSQRLRHYRSLLQASKGDGSVSGSCLPRSQSETCLLSPQRLSLSFSCNDLREASQCSSRSMGPLGGGADLSMLSPGKMDDPRTVLGTLNLQVQALRDRYSQDLESGKQGLRQVAKQPSTEQEEDGGSNLTGLSPGDSRSREVMRREPASQCNGPEGQTGRGKVFSRDNMTGVMSEVSSYASDWPSSHKGEQTNTTPPGNRGNNTTTFHDTTLCEDVPDTTVNGNLTYNSFSESIILVGAGQGHWDSAWSSPRGLKVVRGKHAAGSQAGIEDSVSHSNRTNTTLLSNGTGEEGSPQNESDRLKSRVSVLTSMNCTLREELSIYDKLCRSMGVQVNPEGNGPGSEESSGEESCDGEMRLLQLHLAELQRLRARMEQLDTEAHNAVQVTSLLNDQHIRRITELEMTLAQLRDQLAKQQTLAQQRQVTLVQHEHVISESKILHEHQEKEMELLRENLTALQECEAQREQEQEAEVAELQQQVTALHSEVEAAQQQARELEEELEESQQRRQSYDVKFSKSQQHLQDLESQLSKAKRRVRSVEAELTNAKQTAHTLESSLSDSKRHQAELQNKYAQAEKSRFDLERELAKSMESTQSLEEAAEKNRQQNEQLARAAQAETQRCEKLEVQLKQVVQEKQQMESLASESSALQEECRQQTQRAQHYQERMAHYEQCMRDYQHRVHDCEAQVQQLQANLQSSQSKEHDSESKLRQALTHIQQLQLQVKDAEGRAHTNESIAHRADTLARTLEGRLREMEAKVRDTEDRARDSEYELRVSQSTTTEMNANMDSLKRDLDERKAKLKKRDAQLKNLVEQYKRVVSSQKEMGQLNHTLKTEIRLYESMHCQTEVSRDKKEELMKQLLSELSQTRRLAEDLITRMEHNKRNDSPSSNGGPEAADGRPSPEPRDSANLQCVTNILRVHTDSHNSTAESQASSQSEHGGERYSESPPISIPPGSDASGKSSSTDTRPKTLIGEGSNSPQGGPSRNSSSHGQTSLKGDWTQFAENEGGGRKSSEDLGHAHFRSYSHPTSLKYWRDRPNASLSMPSAGPRVEVDSDIRRLFAISGLEGYEKLKRENGELLATLSSMQARMNDRLKSFTGVSISESVEYSTLRELQMSSQNLRICAEEEGRLLSCFWLTQLPPINARGEFYDPKLADENEGLKVELRKQKSRYDLLAHTVREQQERLHATNALRKKWETTLYKQYEHFLQHQLRTPPGGGTAATIAPFVPSFRHV</sequence>
<feature type="region of interest" description="Disordered" evidence="4">
    <location>
        <begin position="292"/>
        <end position="317"/>
    </location>
</feature>
<feature type="compositionally biased region" description="Low complexity" evidence="4">
    <location>
        <begin position="2398"/>
        <end position="2408"/>
    </location>
</feature>
<name>A0AAN9G4S4_9CAEN</name>
<dbReference type="GO" id="GO:0060090">
    <property type="term" value="F:molecular adaptor activity"/>
    <property type="evidence" value="ECO:0007669"/>
    <property type="project" value="TreeGrafter"/>
</dbReference>
<feature type="region of interest" description="Disordered" evidence="4">
    <location>
        <begin position="2376"/>
        <end position="2448"/>
    </location>
</feature>
<feature type="compositionally biased region" description="Polar residues" evidence="4">
    <location>
        <begin position="1633"/>
        <end position="1642"/>
    </location>
</feature>
<protein>
    <recommendedName>
        <fullName evidence="5">Centrosomin N-terminal motif 1 domain-containing protein</fullName>
    </recommendedName>
</protein>
<keyword evidence="2" id="KW-0963">Cytoplasm</keyword>
<evidence type="ECO:0000259" key="5">
    <source>
        <dbReference type="Pfam" id="PF07989"/>
    </source>
</evidence>
<gene>
    <name evidence="6" type="ORF">V1264_006341</name>
</gene>
<dbReference type="InterPro" id="IPR052593">
    <property type="entry name" value="MT-associated_AKAP9-binding"/>
</dbReference>
<comment type="caution">
    <text evidence="6">The sequence shown here is derived from an EMBL/GenBank/DDBJ whole genome shotgun (WGS) entry which is preliminary data.</text>
</comment>
<feature type="compositionally biased region" description="Basic and acidic residues" evidence="4">
    <location>
        <begin position="2349"/>
        <end position="2359"/>
    </location>
</feature>
<dbReference type="GO" id="GO:0005813">
    <property type="term" value="C:centrosome"/>
    <property type="evidence" value="ECO:0007669"/>
    <property type="project" value="TreeGrafter"/>
</dbReference>
<feature type="compositionally biased region" description="Polar residues" evidence="4">
    <location>
        <begin position="2428"/>
        <end position="2448"/>
    </location>
</feature>
<feature type="region of interest" description="Disordered" evidence="4">
    <location>
        <begin position="2330"/>
        <end position="2360"/>
    </location>
</feature>
<feature type="domain" description="Centrosomin N-terminal motif 1" evidence="5">
    <location>
        <begin position="69"/>
        <end position="140"/>
    </location>
</feature>
<feature type="coiled-coil region" evidence="3">
    <location>
        <begin position="1209"/>
        <end position="1267"/>
    </location>
</feature>
<feature type="compositionally biased region" description="Polar residues" evidence="4">
    <location>
        <begin position="1972"/>
        <end position="1986"/>
    </location>
</feature>
<evidence type="ECO:0000313" key="7">
    <source>
        <dbReference type="Proteomes" id="UP001374579"/>
    </source>
</evidence>
<feature type="region of interest" description="Disordered" evidence="4">
    <location>
        <begin position="423"/>
        <end position="449"/>
    </location>
</feature>
<feature type="region of interest" description="Disordered" evidence="4">
    <location>
        <begin position="933"/>
        <end position="954"/>
    </location>
</feature>
<proteinExistence type="predicted"/>
<feature type="compositionally biased region" description="Low complexity" evidence="4">
    <location>
        <begin position="1792"/>
        <end position="1802"/>
    </location>
</feature>
<organism evidence="6 7">
    <name type="scientific">Littorina saxatilis</name>
    <dbReference type="NCBI Taxonomy" id="31220"/>
    <lineage>
        <taxon>Eukaryota</taxon>
        <taxon>Metazoa</taxon>
        <taxon>Spiralia</taxon>
        <taxon>Lophotrochozoa</taxon>
        <taxon>Mollusca</taxon>
        <taxon>Gastropoda</taxon>
        <taxon>Caenogastropoda</taxon>
        <taxon>Littorinimorpha</taxon>
        <taxon>Littorinoidea</taxon>
        <taxon>Littorinidae</taxon>
        <taxon>Littorina</taxon>
    </lineage>
</organism>
<keyword evidence="7" id="KW-1185">Reference proteome</keyword>
<dbReference type="SUPFAM" id="SSF57997">
    <property type="entry name" value="Tropomyosin"/>
    <property type="match status" value="1"/>
</dbReference>
<feature type="region of interest" description="Disordered" evidence="4">
    <location>
        <begin position="866"/>
        <end position="894"/>
    </location>
</feature>
<evidence type="ECO:0000313" key="6">
    <source>
        <dbReference type="EMBL" id="KAK7094847.1"/>
    </source>
</evidence>
<dbReference type="InterPro" id="IPR012943">
    <property type="entry name" value="Cnn_1N"/>
</dbReference>
<accession>A0AAN9G4S4</accession>
<feature type="region of interest" description="Disordered" evidence="4">
    <location>
        <begin position="1513"/>
        <end position="1536"/>
    </location>
</feature>
<feature type="compositionally biased region" description="Basic and acidic residues" evidence="4">
    <location>
        <begin position="1960"/>
        <end position="1971"/>
    </location>
</feature>
<evidence type="ECO:0000256" key="4">
    <source>
        <dbReference type="SAM" id="MobiDB-lite"/>
    </source>
</evidence>
<feature type="region of interest" description="Disordered" evidence="4">
    <location>
        <begin position="1949"/>
        <end position="2066"/>
    </location>
</feature>
<feature type="compositionally biased region" description="Low complexity" evidence="4">
    <location>
        <begin position="1650"/>
        <end position="1662"/>
    </location>
</feature>
<comment type="subcellular location">
    <subcellularLocation>
        <location evidence="1">Cytoplasm</location>
    </subcellularLocation>
</comment>
<feature type="region of interest" description="Disordered" evidence="4">
    <location>
        <begin position="1790"/>
        <end position="1809"/>
    </location>
</feature>
<dbReference type="PANTHER" id="PTHR46501">
    <property type="entry name" value="MYOMEGALIN"/>
    <property type="match status" value="1"/>
</dbReference>
<feature type="compositionally biased region" description="Basic and acidic residues" evidence="4">
    <location>
        <begin position="2029"/>
        <end position="2043"/>
    </location>
</feature>
<feature type="region of interest" description="Disordered" evidence="4">
    <location>
        <begin position="2210"/>
        <end position="2230"/>
    </location>
</feature>